<gene>
    <name evidence="2" type="ORF">VaNZ11_011997</name>
</gene>
<dbReference type="EMBL" id="BSDZ01000078">
    <property type="protein sequence ID" value="GLI67744.1"/>
    <property type="molecule type" value="Genomic_DNA"/>
</dbReference>
<protein>
    <submittedName>
        <fullName evidence="2">Uncharacterized protein</fullName>
    </submittedName>
</protein>
<feature type="region of interest" description="Disordered" evidence="1">
    <location>
        <begin position="705"/>
        <end position="729"/>
    </location>
</feature>
<feature type="compositionally biased region" description="Polar residues" evidence="1">
    <location>
        <begin position="209"/>
        <end position="223"/>
    </location>
</feature>
<sequence>MQRQMAPVPWEQHLPQVVFLHNGANARLLASHGASFATVYVACCCPSCENRPIAPFRTGGCVLGLGDWALHVGLKAASLAEVHVNQPGSDEKVPLAVWLQSTSLKMGGESLKRRQVNVFHWNGKLVPDNSDTGVKPVYRHLPSTHLPTAYEGLGSWRAATIRGYDPSTCRFEIKYHDEPKRSQAHIWLPLAVLHFARNPPATEAAVRSSPDTVSQPCTSPFTTQSCDTVGDVTPQLQRLPTLQMPAIQPQSWVYGQPMPRPMLTPPLPVQLAAVVAVQAAAPLPPLQDRVSPPLLGSFHSIPTAPASPQASRQESPQHGFPDWSARAVGTEASSQYYLALNSEEAPVTLPMHDVRQQPDCFTSSTLLCGTAATAVAAGGVGVGSAGGALAAPTAAPTRGLMAYRVSSFDALSVNSNSGSSSSSSVAVGGDVSGVVGADGGSDCTIACGGGDCATPNSSKRGEPTDALGVTGEGAGPGGSWPPLSQATATSTALPCLPPTFPACGGYWAPQLGSSAAASNLGPTSAPAVESGAGDAATAALPATGYSATQAAAPGAGDDDLAAIYAELCSEEVVLTDQVLPLRNAAPSTFASTAALPGSAMATAYHTTGNQGFPPSVQQLQVAGNNAACRTSSSPPTSAAAAAFMKPGPPPPCDDSCAAIHPVLRGELLERQKMALMILAQSSGAIFARTQEQALLPACLPQQQQPQPSAACAKRPRPDDSTAGLPAPTAVTMKPHDAVAVFGFGAVTECQSSGAVTLPATSQEWDEPLRGLLPTGFWDGMLAAGWDGLSATACGTAKRLHLAC</sequence>
<reference evidence="2 3" key="1">
    <citation type="journal article" date="2023" name="IScience">
        <title>Expanded male sex-determining region conserved during the evolution of homothallism in the green alga Volvox.</title>
        <authorList>
            <person name="Yamamoto K."/>
            <person name="Matsuzaki R."/>
            <person name="Mahakham W."/>
            <person name="Heman W."/>
            <person name="Sekimoto H."/>
            <person name="Kawachi M."/>
            <person name="Minakuchi Y."/>
            <person name="Toyoda A."/>
            <person name="Nozaki H."/>
        </authorList>
    </citation>
    <scope>NUCLEOTIDE SEQUENCE [LARGE SCALE GENOMIC DNA]</scope>
    <source>
        <strain evidence="2 3">NIES-4468</strain>
    </source>
</reference>
<evidence type="ECO:0000256" key="1">
    <source>
        <dbReference type="SAM" id="MobiDB-lite"/>
    </source>
</evidence>
<comment type="caution">
    <text evidence="2">The sequence shown here is derived from an EMBL/GenBank/DDBJ whole genome shotgun (WGS) entry which is preliminary data.</text>
</comment>
<accession>A0ABQ5SE73</accession>
<proteinExistence type="predicted"/>
<feature type="compositionally biased region" description="Polar residues" evidence="1">
    <location>
        <begin position="306"/>
        <end position="316"/>
    </location>
</feature>
<keyword evidence="3" id="KW-1185">Reference proteome</keyword>
<dbReference type="Proteomes" id="UP001165090">
    <property type="component" value="Unassembled WGS sequence"/>
</dbReference>
<organism evidence="2 3">
    <name type="scientific">Volvox africanus</name>
    <dbReference type="NCBI Taxonomy" id="51714"/>
    <lineage>
        <taxon>Eukaryota</taxon>
        <taxon>Viridiplantae</taxon>
        <taxon>Chlorophyta</taxon>
        <taxon>core chlorophytes</taxon>
        <taxon>Chlorophyceae</taxon>
        <taxon>CS clade</taxon>
        <taxon>Chlamydomonadales</taxon>
        <taxon>Volvocaceae</taxon>
        <taxon>Volvox</taxon>
    </lineage>
</organism>
<feature type="region of interest" description="Disordered" evidence="1">
    <location>
        <begin position="454"/>
        <end position="486"/>
    </location>
</feature>
<name>A0ABQ5SE73_9CHLO</name>
<feature type="region of interest" description="Disordered" evidence="1">
    <location>
        <begin position="204"/>
        <end position="223"/>
    </location>
</feature>
<evidence type="ECO:0000313" key="2">
    <source>
        <dbReference type="EMBL" id="GLI67744.1"/>
    </source>
</evidence>
<feature type="region of interest" description="Disordered" evidence="1">
    <location>
        <begin position="294"/>
        <end position="324"/>
    </location>
</feature>
<evidence type="ECO:0000313" key="3">
    <source>
        <dbReference type="Proteomes" id="UP001165090"/>
    </source>
</evidence>